<dbReference type="GO" id="GO:0051015">
    <property type="term" value="F:actin filament binding"/>
    <property type="evidence" value="ECO:0007669"/>
    <property type="project" value="InterPro"/>
</dbReference>
<keyword evidence="3" id="KW-0963">Cytoplasm</keyword>
<dbReference type="GO" id="GO:0007015">
    <property type="term" value="P:actin filament organization"/>
    <property type="evidence" value="ECO:0007669"/>
    <property type="project" value="TreeGrafter"/>
</dbReference>
<accession>A0A8T2K0G1</accession>
<dbReference type="GO" id="GO:0043296">
    <property type="term" value="C:apical junction complex"/>
    <property type="evidence" value="ECO:0007669"/>
    <property type="project" value="TreeGrafter"/>
</dbReference>
<keyword evidence="8" id="KW-1185">Reference proteome</keyword>
<organism evidence="7 8">
    <name type="scientific">Hymenochirus boettgeri</name>
    <name type="common">Congo dwarf clawed frog</name>
    <dbReference type="NCBI Taxonomy" id="247094"/>
    <lineage>
        <taxon>Eukaryota</taxon>
        <taxon>Metazoa</taxon>
        <taxon>Chordata</taxon>
        <taxon>Craniata</taxon>
        <taxon>Vertebrata</taxon>
        <taxon>Euteleostomi</taxon>
        <taxon>Amphibia</taxon>
        <taxon>Batrachia</taxon>
        <taxon>Anura</taxon>
        <taxon>Pipoidea</taxon>
        <taxon>Pipidae</taxon>
        <taxon>Pipinae</taxon>
        <taxon>Hymenochirus</taxon>
    </lineage>
</organism>
<dbReference type="OrthoDB" id="10063560at2759"/>
<comment type="similarity">
    <text evidence="2">Belongs to the shroom family.</text>
</comment>
<name>A0A8T2K0G1_9PIPI</name>
<feature type="domain" description="ASD2" evidence="6">
    <location>
        <begin position="1"/>
        <end position="240"/>
    </location>
</feature>
<dbReference type="InterPro" id="IPR014799">
    <property type="entry name" value="ASD2_dom"/>
</dbReference>
<protein>
    <recommendedName>
        <fullName evidence="6">ASD2 domain-containing protein</fullName>
    </recommendedName>
</protein>
<dbReference type="Pfam" id="PF08687">
    <property type="entry name" value="ASD2"/>
    <property type="match status" value="1"/>
</dbReference>
<reference evidence="7" key="1">
    <citation type="thesis" date="2020" institute="ProQuest LLC" country="789 East Eisenhower Parkway, Ann Arbor, MI, USA">
        <title>Comparative Genomics and Chromosome Evolution.</title>
        <authorList>
            <person name="Mudd A.B."/>
        </authorList>
    </citation>
    <scope>NUCLEOTIDE SEQUENCE</scope>
    <source>
        <strain evidence="7">Female2</strain>
        <tissue evidence="7">Blood</tissue>
    </source>
</reference>
<sequence length="240" mass="27138">MAGAFEFQPISPPPVCGAVSPTSCSTYYNTSTAKAELLNKMKELPGLQEEEGHHAETEEADEMALKKMQLIESISKKLSVLHEAQQDLQEDINANATLGCEVGGSLKNLCKPNEYDKFRTFIGDLEKVVNLLLSLSGRLARVESALSSEDPEPSIDEKMNLMEKKKQLSDQLEDAKELRAHVARREQMVLETVSRYLNEEQLQDYHHYVKMTSALIVEQRELEDKIRLGEEQLRCLRESV</sequence>
<dbReference type="GO" id="GO:0005912">
    <property type="term" value="C:adherens junction"/>
    <property type="evidence" value="ECO:0007669"/>
    <property type="project" value="TreeGrafter"/>
</dbReference>
<dbReference type="PROSITE" id="PS51307">
    <property type="entry name" value="ASD2"/>
    <property type="match status" value="1"/>
</dbReference>
<evidence type="ECO:0000313" key="7">
    <source>
        <dbReference type="EMBL" id="KAG8448066.1"/>
    </source>
</evidence>
<comment type="subcellular location">
    <subcellularLocation>
        <location evidence="1">Cytoplasm</location>
        <location evidence="1">Cytoskeleton</location>
    </subcellularLocation>
</comment>
<dbReference type="GO" id="GO:0030864">
    <property type="term" value="C:cortical actin cytoskeleton"/>
    <property type="evidence" value="ECO:0007669"/>
    <property type="project" value="TreeGrafter"/>
</dbReference>
<dbReference type="PANTHER" id="PTHR15012">
    <property type="entry name" value="APICAL PROTEIN/SHROOM-RELATED"/>
    <property type="match status" value="1"/>
</dbReference>
<evidence type="ECO:0000313" key="8">
    <source>
        <dbReference type="Proteomes" id="UP000812440"/>
    </source>
</evidence>
<evidence type="ECO:0000256" key="4">
    <source>
        <dbReference type="ARBA" id="ARBA00023212"/>
    </source>
</evidence>
<keyword evidence="5" id="KW-0175">Coiled coil</keyword>
<evidence type="ECO:0000259" key="6">
    <source>
        <dbReference type="PROSITE" id="PS51307"/>
    </source>
</evidence>
<dbReference type="Gene3D" id="6.10.250.3120">
    <property type="match status" value="1"/>
</dbReference>
<dbReference type="GO" id="GO:0016324">
    <property type="term" value="C:apical plasma membrane"/>
    <property type="evidence" value="ECO:0007669"/>
    <property type="project" value="TreeGrafter"/>
</dbReference>
<gene>
    <name evidence="7" type="ORF">GDO86_015241</name>
</gene>
<evidence type="ECO:0000256" key="2">
    <source>
        <dbReference type="ARBA" id="ARBA00006469"/>
    </source>
</evidence>
<evidence type="ECO:0000256" key="3">
    <source>
        <dbReference type="ARBA" id="ARBA00022490"/>
    </source>
</evidence>
<evidence type="ECO:0000256" key="5">
    <source>
        <dbReference type="SAM" id="Coils"/>
    </source>
</evidence>
<evidence type="ECO:0000256" key="1">
    <source>
        <dbReference type="ARBA" id="ARBA00004245"/>
    </source>
</evidence>
<dbReference type="Proteomes" id="UP000812440">
    <property type="component" value="Chromosome 8_10"/>
</dbReference>
<keyword evidence="4" id="KW-0206">Cytoskeleton</keyword>
<dbReference type="PANTHER" id="PTHR15012:SF35">
    <property type="entry name" value="PROTEIN SHROOM4"/>
    <property type="match status" value="1"/>
</dbReference>
<comment type="caution">
    <text evidence="7">The sequence shown here is derived from an EMBL/GenBank/DDBJ whole genome shotgun (WGS) entry which is preliminary data.</text>
</comment>
<feature type="coiled-coil region" evidence="5">
    <location>
        <begin position="155"/>
        <end position="185"/>
    </location>
</feature>
<dbReference type="EMBL" id="JAACNH010000003">
    <property type="protein sequence ID" value="KAG8448066.1"/>
    <property type="molecule type" value="Genomic_DNA"/>
</dbReference>
<dbReference type="AlphaFoldDB" id="A0A8T2K0G1"/>
<proteinExistence type="inferred from homology"/>
<dbReference type="InterPro" id="IPR027685">
    <property type="entry name" value="Shroom_fam"/>
</dbReference>